<dbReference type="Gene3D" id="3.90.640.10">
    <property type="entry name" value="Actin, Chain A, domain 4"/>
    <property type="match status" value="1"/>
</dbReference>
<evidence type="ECO:0000256" key="5">
    <source>
        <dbReference type="ARBA" id="ARBA00049360"/>
    </source>
</evidence>
<evidence type="ECO:0000313" key="7">
    <source>
        <dbReference type="EMBL" id="CAE0530230.1"/>
    </source>
</evidence>
<dbReference type="FunFam" id="3.30.420.40:FF:000058">
    <property type="entry name" value="Putative actin-related protein 5"/>
    <property type="match status" value="1"/>
</dbReference>
<dbReference type="Gene3D" id="3.30.420.40">
    <property type="match status" value="3"/>
</dbReference>
<sequence>MNPKVNRERMISIMFESFNVPNAYVAIQAVLSLYAAGRTTGLVVDSGDGVSHTVPVFEGFSIPHAITKMDIAGRVLTQWCQKLLLNHGHNFTSSAELEIVKDIKEKTCYVAENFEEEKSQAEGSSAKDVSYTLPDKSVIQVKAEVRMSCPELLFKPSLDGKSCKSLDELTMHSVNESDIDVRKALLANLILSGGTTMYENLPTRLKTEVSNKAPAGAEVKVIATPDRKFAVWTGGSTLASLSTFASSWVTAADYEEHGAAIVHRKCN</sequence>
<dbReference type="GO" id="GO:0005524">
    <property type="term" value="F:ATP binding"/>
    <property type="evidence" value="ECO:0007669"/>
    <property type="project" value="UniProtKB-KW"/>
</dbReference>
<evidence type="ECO:0000256" key="6">
    <source>
        <dbReference type="RuleBase" id="RU000487"/>
    </source>
</evidence>
<keyword evidence="2" id="KW-0547">Nucleotide-binding</keyword>
<dbReference type="Pfam" id="PF00022">
    <property type="entry name" value="Actin"/>
    <property type="match status" value="1"/>
</dbReference>
<evidence type="ECO:0008006" key="8">
    <source>
        <dbReference type="Google" id="ProtNLM"/>
    </source>
</evidence>
<comment type="similarity">
    <text evidence="1 6">Belongs to the actin family.</text>
</comment>
<gene>
    <name evidence="7" type="ORF">SACU0126_LOCUS5626</name>
</gene>
<keyword evidence="4" id="KW-0067">ATP-binding</keyword>
<proteinExistence type="inferred from homology"/>
<protein>
    <recommendedName>
        <fullName evidence="8">Actin</fullName>
    </recommendedName>
</protein>
<accession>A0A7S3W1D5</accession>
<dbReference type="InterPro" id="IPR004000">
    <property type="entry name" value="Actin"/>
</dbReference>
<evidence type="ECO:0000256" key="2">
    <source>
        <dbReference type="ARBA" id="ARBA00022741"/>
    </source>
</evidence>
<dbReference type="FunFam" id="3.90.640.10:FF:000007">
    <property type="entry name" value="Actin like 7B"/>
    <property type="match status" value="1"/>
</dbReference>
<dbReference type="AlphaFoldDB" id="A0A7S3W1D5"/>
<evidence type="ECO:0000256" key="4">
    <source>
        <dbReference type="ARBA" id="ARBA00022840"/>
    </source>
</evidence>
<keyword evidence="3" id="KW-0378">Hydrolase</keyword>
<reference evidence="7" key="1">
    <citation type="submission" date="2021-01" db="EMBL/GenBank/DDBJ databases">
        <authorList>
            <person name="Corre E."/>
            <person name="Pelletier E."/>
            <person name="Niang G."/>
            <person name="Scheremetjew M."/>
            <person name="Finn R."/>
            <person name="Kale V."/>
            <person name="Holt S."/>
            <person name="Cochrane G."/>
            <person name="Meng A."/>
            <person name="Brown T."/>
            <person name="Cohen L."/>
        </authorList>
    </citation>
    <scope>NUCLEOTIDE SEQUENCE</scope>
    <source>
        <strain evidence="7">SPMC142</strain>
    </source>
</reference>
<evidence type="ECO:0000256" key="3">
    <source>
        <dbReference type="ARBA" id="ARBA00022801"/>
    </source>
</evidence>
<name>A0A7S3W1D5_9SPIT</name>
<dbReference type="EMBL" id="HBIQ01017141">
    <property type="protein sequence ID" value="CAE0530230.1"/>
    <property type="molecule type" value="Transcribed_RNA"/>
</dbReference>
<dbReference type="SMART" id="SM00268">
    <property type="entry name" value="ACTIN"/>
    <property type="match status" value="1"/>
</dbReference>
<dbReference type="GO" id="GO:0016787">
    <property type="term" value="F:hydrolase activity"/>
    <property type="evidence" value="ECO:0007669"/>
    <property type="project" value="UniProtKB-KW"/>
</dbReference>
<organism evidence="7">
    <name type="scientific">Strombidinopsis acuminata</name>
    <dbReference type="NCBI Taxonomy" id="141414"/>
    <lineage>
        <taxon>Eukaryota</taxon>
        <taxon>Sar</taxon>
        <taxon>Alveolata</taxon>
        <taxon>Ciliophora</taxon>
        <taxon>Intramacronucleata</taxon>
        <taxon>Spirotrichea</taxon>
        <taxon>Choreotrichia</taxon>
        <taxon>Choreotrichida</taxon>
        <taxon>Strombidinopsidae</taxon>
        <taxon>Strombidinopsis</taxon>
    </lineage>
</organism>
<evidence type="ECO:0000256" key="1">
    <source>
        <dbReference type="ARBA" id="ARBA00006752"/>
    </source>
</evidence>
<dbReference type="SUPFAM" id="SSF53067">
    <property type="entry name" value="Actin-like ATPase domain"/>
    <property type="match status" value="2"/>
</dbReference>
<dbReference type="InterPro" id="IPR043129">
    <property type="entry name" value="ATPase_NBD"/>
</dbReference>
<comment type="catalytic activity">
    <reaction evidence="5">
        <text>ATP + H2O = ADP + phosphate + H(+)</text>
        <dbReference type="Rhea" id="RHEA:13065"/>
        <dbReference type="ChEBI" id="CHEBI:15377"/>
        <dbReference type="ChEBI" id="CHEBI:15378"/>
        <dbReference type="ChEBI" id="CHEBI:30616"/>
        <dbReference type="ChEBI" id="CHEBI:43474"/>
        <dbReference type="ChEBI" id="CHEBI:456216"/>
    </reaction>
</comment>
<dbReference type="PANTHER" id="PTHR11937">
    <property type="entry name" value="ACTIN"/>
    <property type="match status" value="1"/>
</dbReference>
<dbReference type="PRINTS" id="PR00190">
    <property type="entry name" value="ACTIN"/>
</dbReference>